<sequence length="574" mass="61864">MADEIEPGLTTTQIAANMEADYSKTSAFNLIPPGHNGRTQRGIVKLVFHDAEAFTQWSSFLAAAPESRRYTPGISPRPPPPIPASRTVGAAALQQPNSSTSRRVRFQSIRQSVLPERRTVSWDGARLKDSLDRRRLTEYRAEGADGASTALSGPGEKSLQRVFPRLRRSRHLTGSEPAIQQPSMRSRSPGPVSNKRILTLVFLFVASFSAATFSAWQLGMLYRDAPVYLADRLVTTEAPAPPGPTELGAVFRDAAVKVAAPPVTTAVPALPMPMRLEVPALPVMTEAPAPAVEPAVPARPVKPATQPVKPAARPVKPAARPVKPAVPALPMRMEVPALPVMTEAPAPPITPAVPVLPVTTEDHVQEVTTAVPALLVTTEANALPVTTSVPDLLVTPEAPVPPVIPADPSLPEKMEAPAPPVAAEAPPNKLESSTTTPSSQPVPRPAHIRARPIRRPALRRPVTAKIVKPPVVPATAKTVKPPEPPLCAPFDLPGYIGHEGTPQWHPMFLEEKRITRGWREAARRKASQQSAGSQLVEGTGCRYMEPVDWVRRLQYGEEIPFLKNKVLMFVGDSQ</sequence>
<gene>
    <name evidence="3" type="ORF">BDK51DRAFT_26974</name>
</gene>
<feature type="compositionally biased region" description="Low complexity" evidence="1">
    <location>
        <begin position="421"/>
        <end position="441"/>
    </location>
</feature>
<evidence type="ECO:0000256" key="2">
    <source>
        <dbReference type="SAM" id="Phobius"/>
    </source>
</evidence>
<keyword evidence="2" id="KW-0472">Membrane</keyword>
<accession>A0A4P9W2P1</accession>
<name>A0A4P9W2P1_9FUNG</name>
<dbReference type="EMBL" id="KZ998142">
    <property type="protein sequence ID" value="RKO86501.1"/>
    <property type="molecule type" value="Genomic_DNA"/>
</dbReference>
<keyword evidence="4" id="KW-1185">Reference proteome</keyword>
<feature type="region of interest" description="Disordered" evidence="1">
    <location>
        <begin position="407"/>
        <end position="446"/>
    </location>
</feature>
<protein>
    <submittedName>
        <fullName evidence="3">Uncharacterized protein</fullName>
    </submittedName>
</protein>
<feature type="transmembrane region" description="Helical" evidence="2">
    <location>
        <begin position="197"/>
        <end position="216"/>
    </location>
</feature>
<evidence type="ECO:0000313" key="3">
    <source>
        <dbReference type="EMBL" id="RKO86501.1"/>
    </source>
</evidence>
<feature type="non-terminal residue" evidence="3">
    <location>
        <position position="574"/>
    </location>
</feature>
<proteinExistence type="predicted"/>
<organism evidence="3 4">
    <name type="scientific">Blyttiomyces helicus</name>
    <dbReference type="NCBI Taxonomy" id="388810"/>
    <lineage>
        <taxon>Eukaryota</taxon>
        <taxon>Fungi</taxon>
        <taxon>Fungi incertae sedis</taxon>
        <taxon>Chytridiomycota</taxon>
        <taxon>Chytridiomycota incertae sedis</taxon>
        <taxon>Chytridiomycetes</taxon>
        <taxon>Chytridiomycetes incertae sedis</taxon>
        <taxon>Blyttiomyces</taxon>
    </lineage>
</organism>
<reference evidence="4" key="1">
    <citation type="journal article" date="2018" name="Nat. Microbiol.">
        <title>Leveraging single-cell genomics to expand the fungal tree of life.</title>
        <authorList>
            <person name="Ahrendt S.R."/>
            <person name="Quandt C.A."/>
            <person name="Ciobanu D."/>
            <person name="Clum A."/>
            <person name="Salamov A."/>
            <person name="Andreopoulos B."/>
            <person name="Cheng J.F."/>
            <person name="Woyke T."/>
            <person name="Pelin A."/>
            <person name="Henrissat B."/>
            <person name="Reynolds N.K."/>
            <person name="Benny G.L."/>
            <person name="Smith M.E."/>
            <person name="James T.Y."/>
            <person name="Grigoriev I.V."/>
        </authorList>
    </citation>
    <scope>NUCLEOTIDE SEQUENCE [LARGE SCALE GENOMIC DNA]</scope>
</reference>
<dbReference type="Proteomes" id="UP000269721">
    <property type="component" value="Unassembled WGS sequence"/>
</dbReference>
<evidence type="ECO:0000313" key="4">
    <source>
        <dbReference type="Proteomes" id="UP000269721"/>
    </source>
</evidence>
<dbReference type="AlphaFoldDB" id="A0A4P9W2P1"/>
<feature type="region of interest" description="Disordered" evidence="1">
    <location>
        <begin position="170"/>
        <end position="191"/>
    </location>
</feature>
<keyword evidence="2" id="KW-1133">Transmembrane helix</keyword>
<evidence type="ECO:0000256" key="1">
    <source>
        <dbReference type="SAM" id="MobiDB-lite"/>
    </source>
</evidence>
<keyword evidence="2" id="KW-0812">Transmembrane</keyword>